<organism evidence="8 9">
    <name type="scientific">Acholeplasma oculi</name>
    <dbReference type="NCBI Taxonomy" id="35623"/>
    <lineage>
        <taxon>Bacteria</taxon>
        <taxon>Bacillati</taxon>
        <taxon>Mycoplasmatota</taxon>
        <taxon>Mollicutes</taxon>
        <taxon>Acholeplasmatales</taxon>
        <taxon>Acholeplasmataceae</taxon>
        <taxon>Acholeplasma</taxon>
    </lineage>
</organism>
<evidence type="ECO:0000259" key="7">
    <source>
        <dbReference type="SMART" id="SM00959"/>
    </source>
</evidence>
<dbReference type="PRINTS" id="PR00395">
    <property type="entry name" value="RIBOSOMALS2"/>
</dbReference>
<dbReference type="FunCoup" id="A0A061AHE7">
    <property type="interactions" value="325"/>
</dbReference>
<evidence type="ECO:0000256" key="3">
    <source>
        <dbReference type="ARBA" id="ARBA00023274"/>
    </source>
</evidence>
<dbReference type="STRING" id="35623.Aocu_03340"/>
<dbReference type="NCBIfam" id="TIGR01011">
    <property type="entry name" value="rpsB_bact"/>
    <property type="match status" value="1"/>
</dbReference>
<dbReference type="PANTHER" id="PTHR12534">
    <property type="entry name" value="30S RIBOSOMAL PROTEIN S2 PROKARYOTIC AND ORGANELLAR"/>
    <property type="match status" value="1"/>
</dbReference>
<comment type="similarity">
    <text evidence="1 5">Belongs to the universal ribosomal protein uS2 family.</text>
</comment>
<reference evidence="9" key="1">
    <citation type="submission" date="2014-05" db="EMBL/GenBank/DDBJ databases">
        <authorList>
            <person name="Kube M."/>
        </authorList>
    </citation>
    <scope>NUCLEOTIDE SEQUENCE [LARGE SCALE GENOMIC DNA]</scope>
</reference>
<dbReference type="Gene3D" id="3.40.50.10490">
    <property type="entry name" value="Glucose-6-phosphate isomerase like protein, domain 1"/>
    <property type="match status" value="1"/>
</dbReference>
<dbReference type="CDD" id="cd01425">
    <property type="entry name" value="RPS2"/>
    <property type="match status" value="1"/>
</dbReference>
<dbReference type="InterPro" id="IPR036269">
    <property type="entry name" value="Rho_N_sf"/>
</dbReference>
<protein>
    <recommendedName>
        <fullName evidence="4 5">Small ribosomal subunit protein uS2</fullName>
    </recommendedName>
</protein>
<dbReference type="RefSeq" id="WP_045748961.1">
    <property type="nucleotide sequence ID" value="NZ_FUZK01000002.1"/>
</dbReference>
<dbReference type="PROSITE" id="PS00962">
    <property type="entry name" value="RIBOSOMAL_S2_1"/>
    <property type="match status" value="1"/>
</dbReference>
<dbReference type="Pfam" id="PF00318">
    <property type="entry name" value="Ribosomal_S2"/>
    <property type="match status" value="1"/>
</dbReference>
<dbReference type="SMART" id="SM00959">
    <property type="entry name" value="Rho_N"/>
    <property type="match status" value="1"/>
</dbReference>
<feature type="domain" description="Rho termination factor-like N-terminal" evidence="7">
    <location>
        <begin position="264"/>
        <end position="299"/>
    </location>
</feature>
<feature type="compositionally biased region" description="Basic and acidic residues" evidence="6">
    <location>
        <begin position="239"/>
        <end position="261"/>
    </location>
</feature>
<dbReference type="PATRIC" id="fig|35623.3.peg.334"/>
<evidence type="ECO:0000313" key="9">
    <source>
        <dbReference type="Proteomes" id="UP000032434"/>
    </source>
</evidence>
<evidence type="ECO:0000256" key="1">
    <source>
        <dbReference type="ARBA" id="ARBA00006242"/>
    </source>
</evidence>
<dbReference type="Gene3D" id="1.10.287.610">
    <property type="entry name" value="Helix hairpin bin"/>
    <property type="match status" value="1"/>
</dbReference>
<evidence type="ECO:0000256" key="2">
    <source>
        <dbReference type="ARBA" id="ARBA00022980"/>
    </source>
</evidence>
<dbReference type="HAMAP" id="MF_00291_B">
    <property type="entry name" value="Ribosomal_uS2_B"/>
    <property type="match status" value="1"/>
</dbReference>
<gene>
    <name evidence="5 8" type="primary">rpsB</name>
    <name evidence="8" type="ORF">Aocu_03340</name>
</gene>
<dbReference type="SUPFAM" id="SSF68912">
    <property type="entry name" value="Rho N-terminal domain-like"/>
    <property type="match status" value="1"/>
</dbReference>
<dbReference type="GO" id="GO:0003735">
    <property type="term" value="F:structural constituent of ribosome"/>
    <property type="evidence" value="ECO:0007669"/>
    <property type="project" value="InterPro"/>
</dbReference>
<dbReference type="InterPro" id="IPR023591">
    <property type="entry name" value="Ribosomal_uS2_flav_dom_sf"/>
</dbReference>
<dbReference type="InterPro" id="IPR011112">
    <property type="entry name" value="Rho-like_N"/>
</dbReference>
<dbReference type="Pfam" id="PF07498">
    <property type="entry name" value="Rho_N"/>
    <property type="match status" value="1"/>
</dbReference>
<name>A0A061AHE7_9MOLU</name>
<evidence type="ECO:0000313" key="8">
    <source>
        <dbReference type="EMBL" id="CDR30407.1"/>
    </source>
</evidence>
<keyword evidence="3 5" id="KW-0687">Ribonucleoprotein</keyword>
<evidence type="ECO:0000256" key="6">
    <source>
        <dbReference type="SAM" id="MobiDB-lite"/>
    </source>
</evidence>
<dbReference type="InterPro" id="IPR001865">
    <property type="entry name" value="Ribosomal_uS2"/>
</dbReference>
<dbReference type="SUPFAM" id="SSF52313">
    <property type="entry name" value="Ribosomal protein S2"/>
    <property type="match status" value="1"/>
</dbReference>
<dbReference type="KEGG" id="aoc:Aocu_03340"/>
<dbReference type="InterPro" id="IPR018130">
    <property type="entry name" value="Ribosomal_uS2_CS"/>
</dbReference>
<keyword evidence="9" id="KW-1185">Reference proteome</keyword>
<dbReference type="HOGENOM" id="CLU_040318_1_0_14"/>
<dbReference type="Proteomes" id="UP000032434">
    <property type="component" value="Chromosome 1"/>
</dbReference>
<dbReference type="GO" id="GO:0022627">
    <property type="term" value="C:cytosolic small ribosomal subunit"/>
    <property type="evidence" value="ECO:0007669"/>
    <property type="project" value="TreeGrafter"/>
</dbReference>
<feature type="region of interest" description="Disordered" evidence="6">
    <location>
        <begin position="235"/>
        <end position="261"/>
    </location>
</feature>
<dbReference type="PANTHER" id="PTHR12534:SF0">
    <property type="entry name" value="SMALL RIBOSOMAL SUBUNIT PROTEIN US2M"/>
    <property type="match status" value="1"/>
</dbReference>
<evidence type="ECO:0000256" key="4">
    <source>
        <dbReference type="ARBA" id="ARBA00035256"/>
    </source>
</evidence>
<dbReference type="FunFam" id="1.10.287.610:FF:000001">
    <property type="entry name" value="30S ribosomal protein S2"/>
    <property type="match status" value="1"/>
</dbReference>
<dbReference type="InterPro" id="IPR005706">
    <property type="entry name" value="Ribosomal_uS2_bac/mit/plastid"/>
</dbReference>
<accession>A0A061AHE7</accession>
<dbReference type="GO" id="GO:0006353">
    <property type="term" value="P:DNA-templated transcription termination"/>
    <property type="evidence" value="ECO:0007669"/>
    <property type="project" value="InterPro"/>
</dbReference>
<dbReference type="AlphaFoldDB" id="A0A061AHE7"/>
<dbReference type="OrthoDB" id="9808036at2"/>
<dbReference type="Gene3D" id="1.10.720.10">
    <property type="match status" value="1"/>
</dbReference>
<keyword evidence="2 5" id="KW-0689">Ribosomal protein</keyword>
<evidence type="ECO:0000256" key="5">
    <source>
        <dbReference type="HAMAP-Rule" id="MF_00291"/>
    </source>
</evidence>
<sequence length="299" mass="33639">MAVVSMKQLLESGVHFGHQTRRWNPKMAPYIFTALKDIHIIDLKKTAEEIEKAYSALFDIVKDGGQVLFVGTKKQAQEAVKEEAIRSGQFYVDHRWLGGTLTNFKTIRKRIKLLQDLYVAEESGNWEKLPKKEVLGLVKLRTRLERFLGGIKDMQRLPQALYVVDPRTEEIAVLEARKLGIPVFGIVDTNCDPDLVDYVIPANDDAIRAVKLITWVMGNAVIEAQGGVVEKYDDEETAPFEHDRDSKKSSTDKEAKKPSKESIDLSTLKVSELKDLAKAKGIENYADLKKADLIAALSK</sequence>
<dbReference type="GO" id="GO:0006412">
    <property type="term" value="P:translation"/>
    <property type="evidence" value="ECO:0007669"/>
    <property type="project" value="UniProtKB-UniRule"/>
</dbReference>
<proteinExistence type="inferred from homology"/>
<dbReference type="InParanoid" id="A0A061AHE7"/>
<dbReference type="EMBL" id="LK028559">
    <property type="protein sequence ID" value="CDR30407.1"/>
    <property type="molecule type" value="Genomic_DNA"/>
</dbReference>